<dbReference type="Proteomes" id="UP000002316">
    <property type="component" value="Chromosome 3"/>
</dbReference>
<feature type="compositionally biased region" description="Low complexity" evidence="2">
    <location>
        <begin position="559"/>
        <end position="585"/>
    </location>
</feature>
<feature type="compositionally biased region" description="Basic and acidic residues" evidence="2">
    <location>
        <begin position="369"/>
        <end position="396"/>
    </location>
</feature>
<proteinExistence type="predicted"/>
<reference evidence="4" key="1">
    <citation type="journal article" date="2010" name="PLoS Negl. Trop. Dis.">
        <title>The genome sequence of Trypanosoma brucei gambiense, causative agent of chronic human african trypanosomiasis.</title>
        <authorList>
            <person name="Jackson A.P."/>
            <person name="Sanders M."/>
            <person name="Berry A."/>
            <person name="McQuillan J."/>
            <person name="Aslett M.A."/>
            <person name="Quail M.A."/>
            <person name="Chukualim B."/>
            <person name="Capewell P."/>
            <person name="MacLeod A."/>
            <person name="Melville S.E."/>
            <person name="Gibson W."/>
            <person name="Barry J.D."/>
            <person name="Berriman M."/>
            <person name="Hertz-Fowler C."/>
        </authorList>
    </citation>
    <scope>NUCLEOTIDE SEQUENCE [LARGE SCALE GENOMIC DNA]</scope>
    <source>
        <strain evidence="4">MHOM/CI/86/DAL972</strain>
    </source>
</reference>
<dbReference type="GeneID" id="23858950"/>
<feature type="compositionally biased region" description="Polar residues" evidence="2">
    <location>
        <begin position="206"/>
        <end position="217"/>
    </location>
</feature>
<evidence type="ECO:0000313" key="4">
    <source>
        <dbReference type="Proteomes" id="UP000002316"/>
    </source>
</evidence>
<dbReference type="EMBL" id="FN554966">
    <property type="protein sequence ID" value="CBH09840.1"/>
    <property type="molecule type" value="Genomic_DNA"/>
</dbReference>
<evidence type="ECO:0000256" key="1">
    <source>
        <dbReference type="SAM" id="Coils"/>
    </source>
</evidence>
<accession>C9ZK76</accession>
<dbReference type="RefSeq" id="XP_011772133.1">
    <property type="nucleotide sequence ID" value="XM_011773831.1"/>
</dbReference>
<dbReference type="KEGG" id="tbg:TbgDal_III1790"/>
<protein>
    <submittedName>
        <fullName evidence="3">Uncharacterized protein</fullName>
    </submittedName>
</protein>
<feature type="compositionally biased region" description="Basic and acidic residues" evidence="2">
    <location>
        <begin position="451"/>
        <end position="488"/>
    </location>
</feature>
<dbReference type="AlphaFoldDB" id="C9ZK76"/>
<evidence type="ECO:0000256" key="2">
    <source>
        <dbReference type="SAM" id="MobiDB-lite"/>
    </source>
</evidence>
<evidence type="ECO:0000313" key="3">
    <source>
        <dbReference type="EMBL" id="CBH09840.1"/>
    </source>
</evidence>
<name>C9ZK76_TRYB9</name>
<feature type="region of interest" description="Disordered" evidence="2">
    <location>
        <begin position="142"/>
        <end position="219"/>
    </location>
</feature>
<feature type="region of interest" description="Disordered" evidence="2">
    <location>
        <begin position="323"/>
        <end position="344"/>
    </location>
</feature>
<dbReference type="OrthoDB" id="267831at2759"/>
<feature type="region of interest" description="Disordered" evidence="2">
    <location>
        <begin position="366"/>
        <end position="603"/>
    </location>
</feature>
<feature type="compositionally biased region" description="Acidic residues" evidence="2">
    <location>
        <begin position="441"/>
        <end position="450"/>
    </location>
</feature>
<sequence length="603" mass="67906">MSKSLPPLESSSRGGEAARVGVYASHGPAATNALCVVTPRSTVNSNLRPQSAQRFLETEFTLGPLQDQSLPPYNDLEDPYLAPYWARREMLIRETAERREEMRRQKRLEQHRREVARRRFEERRQRELEELACRTGFATQRRVEAEELTSPKETTSGRKEVAKKRQRTVSSRATGSKKRAVATVPKPPKQKRPDTVGQRGGRPGACSSQGKGKTSSPPRIYYSRPLEKLMVAIAVLHLLLARHLHLQAPVKKRCNRTPPMLKMGRTLNLTVLDHRQGGLRDPAGKEERRRMMNRLLIQPRMIMVTNLKLPSLERKIPTLRIRKIPSRSGPAHHRRSLRNRRRMMQTRRMMNRLLIQPRMIMVTNLKASESGKKDPDTEDQKDTESERSRSSSKKPEDDEQKDEYTEELDKSQTSEKKDTEAEDQKDTESERSRSSSKKPEDDEQKDEYTEELDKSQTSEKKDTESEQSRSSSKKSESSAKLEGDKFEYGDELEGSPSSEKGEAVQQVVEDEHVNDQDVDELDSDAVKSEALDEASGADAAKDSADGASSKESSSKRTSRSSSSVSKGRKNASSSSSSIGSEELSGNDVARASGTGEDEIEDEA</sequence>
<keyword evidence="1" id="KW-0175">Coiled coil</keyword>
<feature type="compositionally biased region" description="Acidic residues" evidence="2">
    <location>
        <begin position="397"/>
        <end position="406"/>
    </location>
</feature>
<feature type="compositionally biased region" description="Basic and acidic residues" evidence="2">
    <location>
        <begin position="407"/>
        <end position="440"/>
    </location>
</feature>
<dbReference type="VEuPathDB" id="TriTrypDB:Tbg972.3.1790"/>
<feature type="coiled-coil region" evidence="1">
    <location>
        <begin position="92"/>
        <end position="119"/>
    </location>
</feature>
<gene>
    <name evidence="3" type="ORF">TbgDal_III1790</name>
</gene>
<organism evidence="3 4">
    <name type="scientific">Trypanosoma brucei gambiense (strain MHOM/CI/86/DAL972)</name>
    <dbReference type="NCBI Taxonomy" id="679716"/>
    <lineage>
        <taxon>Eukaryota</taxon>
        <taxon>Discoba</taxon>
        <taxon>Euglenozoa</taxon>
        <taxon>Kinetoplastea</taxon>
        <taxon>Metakinetoplastina</taxon>
        <taxon>Trypanosomatida</taxon>
        <taxon>Trypanosomatidae</taxon>
        <taxon>Trypanosoma</taxon>
    </lineage>
</organism>